<evidence type="ECO:0008006" key="4">
    <source>
        <dbReference type="Google" id="ProtNLM"/>
    </source>
</evidence>
<keyword evidence="1" id="KW-0732">Signal</keyword>
<evidence type="ECO:0000256" key="1">
    <source>
        <dbReference type="SAM" id="SignalP"/>
    </source>
</evidence>
<gene>
    <name evidence="2" type="ORF">GB2207_02825</name>
</gene>
<organism evidence="2 3">
    <name type="scientific">gamma proteobacterium HTCC2207</name>
    <dbReference type="NCBI Taxonomy" id="314287"/>
    <lineage>
        <taxon>Bacteria</taxon>
        <taxon>Pseudomonadati</taxon>
        <taxon>Pseudomonadota</taxon>
        <taxon>Gammaproteobacteria</taxon>
        <taxon>Cellvibrionales</taxon>
        <taxon>Porticoccaceae</taxon>
        <taxon>SAR92 clade</taxon>
    </lineage>
</organism>
<dbReference type="NCBIfam" id="TIGR03370">
    <property type="entry name" value="VPLPA-CTERM"/>
    <property type="match status" value="1"/>
</dbReference>
<name>Q1YPH1_9GAMM</name>
<keyword evidence="3" id="KW-1185">Reference proteome</keyword>
<evidence type="ECO:0000313" key="2">
    <source>
        <dbReference type="EMBL" id="EAS46064.1"/>
    </source>
</evidence>
<dbReference type="HOGENOM" id="CLU_1238721_0_0_6"/>
<dbReference type="AlphaFoldDB" id="Q1YPH1"/>
<evidence type="ECO:0000313" key="3">
    <source>
        <dbReference type="Proteomes" id="UP000005555"/>
    </source>
</evidence>
<feature type="chain" id="PRO_5004197778" description="PEP-CTERM protein-sorting domain-containing protein" evidence="1">
    <location>
        <begin position="27"/>
        <end position="223"/>
    </location>
</feature>
<dbReference type="OrthoDB" id="9825633at2"/>
<feature type="signal peptide" evidence="1">
    <location>
        <begin position="1"/>
        <end position="26"/>
    </location>
</feature>
<dbReference type="EMBL" id="AAPI01000010">
    <property type="protein sequence ID" value="EAS46064.1"/>
    <property type="molecule type" value="Genomic_DNA"/>
</dbReference>
<dbReference type="Proteomes" id="UP000005555">
    <property type="component" value="Unassembled WGS sequence"/>
</dbReference>
<reference evidence="2 3" key="1">
    <citation type="submission" date="2006-03" db="EMBL/GenBank/DDBJ databases">
        <authorList>
            <person name="Giovannoni S.J."/>
            <person name="Cho J.-C."/>
            <person name="Ferriera S."/>
            <person name="Johnson J."/>
            <person name="Kravitz S."/>
            <person name="Halpern A."/>
            <person name="Remington K."/>
            <person name="Beeson K."/>
            <person name="Tran B."/>
            <person name="Rogers Y.-H."/>
            <person name="Friedman R."/>
            <person name="Venter J.C."/>
        </authorList>
    </citation>
    <scope>NUCLEOTIDE SEQUENCE [LARGE SCALE GENOMIC DNA]</scope>
    <source>
        <strain evidence="2 3">HTCC2207</strain>
    </source>
</reference>
<proteinExistence type="predicted"/>
<comment type="caution">
    <text evidence="2">The sequence shown here is derived from an EMBL/GenBank/DDBJ whole genome shotgun (WGS) entry which is preliminary data.</text>
</comment>
<dbReference type="InterPro" id="IPR022472">
    <property type="entry name" value="VPLPA-CTERM"/>
</dbReference>
<accession>Q1YPH1</accession>
<sequence>MNKSFVKLLQSCAGVLLLSTAGLSMAATYDYDFDGDENERGGQPLNFGDLNVNGYTDGRKTYAYLDSGYLSGLGVCDGPISGGVTGTNNKCNTTTGPNTGASDDNLQLGEMLEFVFDTKKQIEVGINGAHKSADGKDVLFWTDVGGWDLLTVAAGKITLGVQHVGLMTLKIFGQGNFNQGVKGGTTANLYVAGINEVPIPAAAWLFGSALLGLAGLRRRKIAA</sequence>
<protein>
    <recommendedName>
        <fullName evidence="4">PEP-CTERM protein-sorting domain-containing protein</fullName>
    </recommendedName>
</protein>